<dbReference type="PROSITE" id="PS50011">
    <property type="entry name" value="PROTEIN_KINASE_DOM"/>
    <property type="match status" value="1"/>
</dbReference>
<evidence type="ECO:0000256" key="5">
    <source>
        <dbReference type="ARBA" id="ARBA00022614"/>
    </source>
</evidence>
<evidence type="ECO:0000256" key="7">
    <source>
        <dbReference type="ARBA" id="ARBA00022692"/>
    </source>
</evidence>
<dbReference type="AlphaFoldDB" id="A0A654FDF2"/>
<evidence type="ECO:0000256" key="20">
    <source>
        <dbReference type="SAM" id="Phobius"/>
    </source>
</evidence>
<dbReference type="FunFam" id="3.30.200.20:FF:000394">
    <property type="entry name" value="Leucine-rich repeat receptor-like protein kinase"/>
    <property type="match status" value="1"/>
</dbReference>
<dbReference type="InterPro" id="IPR001245">
    <property type="entry name" value="Ser-Thr/Tyr_kinase_cat_dom"/>
</dbReference>
<dbReference type="Pfam" id="PF07714">
    <property type="entry name" value="PK_Tyr_Ser-Thr"/>
    <property type="match status" value="1"/>
</dbReference>
<keyword evidence="14 20" id="KW-0472">Membrane</keyword>
<dbReference type="PROSITE" id="PS00107">
    <property type="entry name" value="PROTEIN_KINASE_ATP"/>
    <property type="match status" value="1"/>
</dbReference>
<evidence type="ECO:0000313" key="23">
    <source>
        <dbReference type="EMBL" id="VYS59524.1"/>
    </source>
</evidence>
<dbReference type="FunFam" id="3.80.10.10:FF:000129">
    <property type="entry name" value="Leucine-rich repeat receptor-like kinase"/>
    <property type="match status" value="1"/>
</dbReference>
<keyword evidence="13 20" id="KW-1133">Transmembrane helix</keyword>
<keyword evidence="9" id="KW-0677">Repeat</keyword>
<keyword evidence="7 20" id="KW-0812">Transmembrane</keyword>
<feature type="transmembrane region" description="Helical" evidence="20">
    <location>
        <begin position="492"/>
        <end position="518"/>
    </location>
</feature>
<dbReference type="SUPFAM" id="SSF56112">
    <property type="entry name" value="Protein kinase-like (PK-like)"/>
    <property type="match status" value="1"/>
</dbReference>
<feature type="domain" description="Protein kinase" evidence="22">
    <location>
        <begin position="568"/>
        <end position="841"/>
    </location>
</feature>
<keyword evidence="11" id="KW-0418">Kinase</keyword>
<evidence type="ECO:0000256" key="15">
    <source>
        <dbReference type="ARBA" id="ARBA00023170"/>
    </source>
</evidence>
<evidence type="ECO:0000256" key="9">
    <source>
        <dbReference type="ARBA" id="ARBA00022737"/>
    </source>
</evidence>
<dbReference type="Pfam" id="PF13855">
    <property type="entry name" value="LRR_8"/>
    <property type="match status" value="1"/>
</dbReference>
<proteinExistence type="predicted"/>
<keyword evidence="15" id="KW-0675">Receptor</keyword>
<dbReference type="InterPro" id="IPR032675">
    <property type="entry name" value="LRR_dom_sf"/>
</dbReference>
<evidence type="ECO:0000256" key="13">
    <source>
        <dbReference type="ARBA" id="ARBA00022989"/>
    </source>
</evidence>
<feature type="chain" id="PRO_5024791163" description="non-specific serine/threonine protein kinase" evidence="21">
    <location>
        <begin position="25"/>
        <end position="875"/>
    </location>
</feature>
<evidence type="ECO:0000256" key="14">
    <source>
        <dbReference type="ARBA" id="ARBA00023136"/>
    </source>
</evidence>
<evidence type="ECO:0000256" key="8">
    <source>
        <dbReference type="ARBA" id="ARBA00022729"/>
    </source>
</evidence>
<dbReference type="InterPro" id="IPR001611">
    <property type="entry name" value="Leu-rich_rpt"/>
</dbReference>
<keyword evidence="10 18" id="KW-0547">Nucleotide-binding</keyword>
<evidence type="ECO:0000256" key="2">
    <source>
        <dbReference type="ARBA" id="ARBA00012513"/>
    </source>
</evidence>
<evidence type="ECO:0000256" key="10">
    <source>
        <dbReference type="ARBA" id="ARBA00022741"/>
    </source>
</evidence>
<dbReference type="EMBL" id="CACRSJ010000106">
    <property type="protein sequence ID" value="VYS59524.1"/>
    <property type="molecule type" value="Genomic_DNA"/>
</dbReference>
<feature type="region of interest" description="Disordered" evidence="19">
    <location>
        <begin position="848"/>
        <end position="875"/>
    </location>
</feature>
<evidence type="ECO:0000256" key="18">
    <source>
        <dbReference type="PROSITE-ProRule" id="PRU10141"/>
    </source>
</evidence>
<dbReference type="FunFam" id="1.10.510.10:FF:000146">
    <property type="entry name" value="LRR receptor-like serine/threonine-protein kinase IOS1"/>
    <property type="match status" value="1"/>
</dbReference>
<evidence type="ECO:0000259" key="22">
    <source>
        <dbReference type="PROSITE" id="PS50011"/>
    </source>
</evidence>
<dbReference type="ExpressionAtlas" id="A0A654FDF2">
    <property type="expression patterns" value="baseline and differential"/>
</dbReference>
<dbReference type="GO" id="GO:0004674">
    <property type="term" value="F:protein serine/threonine kinase activity"/>
    <property type="evidence" value="ECO:0007669"/>
    <property type="project" value="UniProtKB-KW"/>
</dbReference>
<dbReference type="Gene3D" id="3.80.10.10">
    <property type="entry name" value="Ribonuclease Inhibitor"/>
    <property type="match status" value="1"/>
</dbReference>
<keyword evidence="6" id="KW-0808">Transferase</keyword>
<reference evidence="23 24" key="1">
    <citation type="submission" date="2019-11" db="EMBL/GenBank/DDBJ databases">
        <authorList>
            <person name="Jiao W.-B."/>
            <person name="Schneeberger K."/>
        </authorList>
    </citation>
    <scope>NUCLEOTIDE SEQUENCE [LARGE SCALE GENOMIC DNA]</scope>
    <source>
        <strain evidence="24">cv. An-1</strain>
    </source>
</reference>
<dbReference type="Pfam" id="PF12819">
    <property type="entry name" value="Malectin_like"/>
    <property type="match status" value="1"/>
</dbReference>
<dbReference type="SUPFAM" id="SSF52058">
    <property type="entry name" value="L domain-like"/>
    <property type="match status" value="1"/>
</dbReference>
<comment type="catalytic activity">
    <reaction evidence="17">
        <text>L-seryl-[protein] + ATP = O-phospho-L-seryl-[protein] + ADP + H(+)</text>
        <dbReference type="Rhea" id="RHEA:17989"/>
        <dbReference type="Rhea" id="RHEA-COMP:9863"/>
        <dbReference type="Rhea" id="RHEA-COMP:11604"/>
        <dbReference type="ChEBI" id="CHEBI:15378"/>
        <dbReference type="ChEBI" id="CHEBI:29999"/>
        <dbReference type="ChEBI" id="CHEBI:30616"/>
        <dbReference type="ChEBI" id="CHEBI:83421"/>
        <dbReference type="ChEBI" id="CHEBI:456216"/>
        <dbReference type="EC" id="2.7.11.1"/>
    </reaction>
</comment>
<dbReference type="GO" id="GO:0005524">
    <property type="term" value="F:ATP binding"/>
    <property type="evidence" value="ECO:0007669"/>
    <property type="project" value="UniProtKB-UniRule"/>
</dbReference>
<dbReference type="Gene3D" id="1.10.510.10">
    <property type="entry name" value="Transferase(Phosphotransferase) domain 1"/>
    <property type="match status" value="1"/>
</dbReference>
<evidence type="ECO:0000256" key="3">
    <source>
        <dbReference type="ARBA" id="ARBA00022527"/>
    </source>
</evidence>
<evidence type="ECO:0000256" key="21">
    <source>
        <dbReference type="SAM" id="SignalP"/>
    </source>
</evidence>
<dbReference type="PANTHER" id="PTHR45631">
    <property type="entry name" value="OS07G0107800 PROTEIN-RELATED"/>
    <property type="match status" value="1"/>
</dbReference>
<feature type="signal peptide" evidence="21">
    <location>
        <begin position="1"/>
        <end position="24"/>
    </location>
</feature>
<evidence type="ECO:0000256" key="19">
    <source>
        <dbReference type="SAM" id="MobiDB-lite"/>
    </source>
</evidence>
<keyword evidence="4" id="KW-0597">Phosphoprotein</keyword>
<comment type="subcellular location">
    <subcellularLocation>
        <location evidence="1">Membrane</location>
        <topology evidence="1">Single-pass membrane protein</topology>
    </subcellularLocation>
</comment>
<dbReference type="PROSITE" id="PS00108">
    <property type="entry name" value="PROTEIN_KINASE_ST"/>
    <property type="match status" value="1"/>
</dbReference>
<dbReference type="Gene3D" id="3.30.200.20">
    <property type="entry name" value="Phosphorylase Kinase, domain 1"/>
    <property type="match status" value="1"/>
</dbReference>
<evidence type="ECO:0000256" key="1">
    <source>
        <dbReference type="ARBA" id="ARBA00004167"/>
    </source>
</evidence>
<keyword evidence="8 21" id="KW-0732">Signal</keyword>
<protein>
    <recommendedName>
        <fullName evidence="2">non-specific serine/threonine protein kinase</fullName>
        <ecNumber evidence="2">2.7.11.1</ecNumber>
    </recommendedName>
</protein>
<feature type="binding site" evidence="18">
    <location>
        <position position="596"/>
    </location>
    <ligand>
        <name>ATP</name>
        <dbReference type="ChEBI" id="CHEBI:30616"/>
    </ligand>
</feature>
<dbReference type="CDD" id="cd14066">
    <property type="entry name" value="STKc_IRAK"/>
    <property type="match status" value="1"/>
</dbReference>
<evidence type="ECO:0000313" key="24">
    <source>
        <dbReference type="Proteomes" id="UP000426265"/>
    </source>
</evidence>
<evidence type="ECO:0000256" key="17">
    <source>
        <dbReference type="ARBA" id="ARBA00048679"/>
    </source>
</evidence>
<evidence type="ECO:0000256" key="12">
    <source>
        <dbReference type="ARBA" id="ARBA00022840"/>
    </source>
</evidence>
<evidence type="ECO:0000256" key="4">
    <source>
        <dbReference type="ARBA" id="ARBA00022553"/>
    </source>
</evidence>
<dbReference type="InterPro" id="IPR000719">
    <property type="entry name" value="Prot_kinase_dom"/>
</dbReference>
<evidence type="ECO:0000256" key="11">
    <source>
        <dbReference type="ARBA" id="ARBA00022777"/>
    </source>
</evidence>
<dbReference type="InterPro" id="IPR024788">
    <property type="entry name" value="Malectin-like_Carb-bd_dom"/>
</dbReference>
<evidence type="ECO:0000256" key="16">
    <source>
        <dbReference type="ARBA" id="ARBA00047899"/>
    </source>
</evidence>
<dbReference type="PANTHER" id="PTHR45631:SF144">
    <property type="entry name" value="LRR RECEPTOR-LIKE SERINE_THREONINE-KINASE-RELATED"/>
    <property type="match status" value="1"/>
</dbReference>
<dbReference type="InterPro" id="IPR011009">
    <property type="entry name" value="Kinase-like_dom_sf"/>
</dbReference>
<dbReference type="InterPro" id="IPR008271">
    <property type="entry name" value="Ser/Thr_kinase_AS"/>
</dbReference>
<dbReference type="Proteomes" id="UP000426265">
    <property type="component" value="Unassembled WGS sequence"/>
</dbReference>
<keyword evidence="5" id="KW-0433">Leucine-rich repeat</keyword>
<sequence>MNSSHELLLTALIATFAIFHLVQAQEQEGFISLDCGLAPTEPSPYTEPVTTLQYSSDSNFIQSGKLGRIDTSLQTFFLKQQTTLRYFPDGIRNCYNLTVKQGTNYLIRARFTYGNYDGRNMSPTFDLYLGPNLWKRIDMTKLQNKVSTLEEITYIPLSNSLDVCLVKTNTTIPFISALELRPLPSNSYITTAGSLRTFVRFCFSNSVEDIRFPMDVHDRMWESYFDDDWTQISTSLTVNTSDSFRLPQAALITAATPAKDGPSYIGITFSTSSEERFFIYLHFSEVQALRANETREFNISINGESVADLYRPVYLVIYSPRRSTHPPMINAIEIFLVSELLQSETYENDVIAIKKIKDTYGLQLISWQGDPCVPRLYKWDGLDCTDTDTYIAPRITSLKLSSKGLTGTIAADIQYLTSLEKLDLSDNKLVGVVPEFLANMKSLMFINLTKNDLHGSIPQALRDREKKGLKILFDGDKNDPCLSTSCNPKKKFSVMIVAIVASTVVFVLVVSLALFFGLRKKKTSSHVKAIPPSPTTPLENVMSTSISETSIEMKRKKFSYSEVMKMTNNFQRALGEGGFGTVYHGDLDSSQQVAVKLLSQSSTQGYKEFKAEVDLLLRVHHINLLNLVGYCDERDHLALIYEYMSNGDLKHHLSGEHGGSVLSWNIRLRIAVDAALGLEYLHIGCRPSMVHRDVKSTNILLDENFMAKIADFGLSRSFILGGESHVSTVVAGSLGYLDPEYYRTSRLAEMSDVYSFGIVLLEIITNQRVIDKTREKPHITEWTAFMLNRGDITRIMDPNLNGDYNSHSVWRALELAMSCANPSSENRPSMSQVVAELKECLISENSLRSKNQDMSSQRSLDMSMNFDTKDVPSAR</sequence>
<dbReference type="SMART" id="SM00220">
    <property type="entry name" value="S_TKc"/>
    <property type="match status" value="1"/>
</dbReference>
<organism evidence="23 24">
    <name type="scientific">Arabidopsis thaliana</name>
    <name type="common">Mouse-ear cress</name>
    <dbReference type="NCBI Taxonomy" id="3702"/>
    <lineage>
        <taxon>Eukaryota</taxon>
        <taxon>Viridiplantae</taxon>
        <taxon>Streptophyta</taxon>
        <taxon>Embryophyta</taxon>
        <taxon>Tracheophyta</taxon>
        <taxon>Spermatophyta</taxon>
        <taxon>Magnoliopsida</taxon>
        <taxon>eudicotyledons</taxon>
        <taxon>Gunneridae</taxon>
        <taxon>Pentapetalae</taxon>
        <taxon>rosids</taxon>
        <taxon>malvids</taxon>
        <taxon>Brassicales</taxon>
        <taxon>Brassicaceae</taxon>
        <taxon>Camelineae</taxon>
        <taxon>Arabidopsis</taxon>
    </lineage>
</organism>
<evidence type="ECO:0000256" key="6">
    <source>
        <dbReference type="ARBA" id="ARBA00022679"/>
    </source>
</evidence>
<dbReference type="EC" id="2.7.11.1" evidence="2"/>
<keyword evidence="12 18" id="KW-0067">ATP-binding</keyword>
<dbReference type="GO" id="GO:0016020">
    <property type="term" value="C:membrane"/>
    <property type="evidence" value="ECO:0007669"/>
    <property type="project" value="UniProtKB-SubCell"/>
</dbReference>
<accession>A0A654FDF2</accession>
<feature type="compositionally biased region" description="Polar residues" evidence="19">
    <location>
        <begin position="848"/>
        <end position="866"/>
    </location>
</feature>
<comment type="catalytic activity">
    <reaction evidence="16">
        <text>L-threonyl-[protein] + ATP = O-phospho-L-threonyl-[protein] + ADP + H(+)</text>
        <dbReference type="Rhea" id="RHEA:46608"/>
        <dbReference type="Rhea" id="RHEA-COMP:11060"/>
        <dbReference type="Rhea" id="RHEA-COMP:11605"/>
        <dbReference type="ChEBI" id="CHEBI:15378"/>
        <dbReference type="ChEBI" id="CHEBI:30013"/>
        <dbReference type="ChEBI" id="CHEBI:30616"/>
        <dbReference type="ChEBI" id="CHEBI:61977"/>
        <dbReference type="ChEBI" id="CHEBI:456216"/>
        <dbReference type="EC" id="2.7.11.1"/>
    </reaction>
</comment>
<gene>
    <name evidence="23" type="ORF">AN1_LOCUS14963</name>
</gene>
<keyword evidence="3" id="KW-0723">Serine/threonine-protein kinase</keyword>
<name>A0A654FDF2_ARATH</name>
<dbReference type="InterPro" id="IPR017441">
    <property type="entry name" value="Protein_kinase_ATP_BS"/>
</dbReference>